<evidence type="ECO:0000256" key="1">
    <source>
        <dbReference type="SAM" id="MobiDB-lite"/>
    </source>
</evidence>
<feature type="compositionally biased region" description="Basic and acidic residues" evidence="1">
    <location>
        <begin position="22"/>
        <end position="31"/>
    </location>
</feature>
<dbReference type="Proteomes" id="UP000217676">
    <property type="component" value="Chromosome"/>
</dbReference>
<proteinExistence type="predicted"/>
<feature type="region of interest" description="Disordered" evidence="1">
    <location>
        <begin position="22"/>
        <end position="56"/>
    </location>
</feature>
<evidence type="ECO:0000313" key="3">
    <source>
        <dbReference type="Proteomes" id="UP000217676"/>
    </source>
</evidence>
<organism evidence="2 3">
    <name type="scientific">Streptomyces laurentii</name>
    <dbReference type="NCBI Taxonomy" id="39478"/>
    <lineage>
        <taxon>Bacteria</taxon>
        <taxon>Bacillati</taxon>
        <taxon>Actinomycetota</taxon>
        <taxon>Actinomycetes</taxon>
        <taxon>Kitasatosporales</taxon>
        <taxon>Streptomycetaceae</taxon>
        <taxon>Streptomyces</taxon>
    </lineage>
</organism>
<keyword evidence="3" id="KW-1185">Reference proteome</keyword>
<name>A0A169PT02_STRLU</name>
<gene>
    <name evidence="2" type="ORF">SLA_7509</name>
</gene>
<protein>
    <submittedName>
        <fullName evidence="2">Alpha-2-macroglobulin family N-region</fullName>
    </submittedName>
</protein>
<accession>A0A169PT02</accession>
<reference evidence="2 3" key="1">
    <citation type="journal article" date="2016" name="Genome Announc.">
        <title>Complete Genome Sequence of Thiostrepton-Producing Streptomyces laurentii ATCC 31255.</title>
        <authorList>
            <person name="Doi K."/>
            <person name="Fujino Y."/>
            <person name="Nagayoshi Y."/>
            <person name="Ohshima T."/>
            <person name="Ogata S."/>
        </authorList>
    </citation>
    <scope>NUCLEOTIDE SEQUENCE [LARGE SCALE GENOMIC DNA]</scope>
    <source>
        <strain evidence="2 3">ATCC 31255</strain>
    </source>
</reference>
<sequence>MTTQHVRQFGVHVRIHPALVEEREEHRDMGRDPGLSRGVEPLTPPANGRLRLRDPHDKSCLTCPKPATAVICHDTA</sequence>
<dbReference type="EMBL" id="AP017424">
    <property type="protein sequence ID" value="BAU88374.1"/>
    <property type="molecule type" value="Genomic_DNA"/>
</dbReference>
<dbReference type="AlphaFoldDB" id="A0A169PT02"/>
<dbReference type="KEGG" id="slau:SLA_7509"/>
<evidence type="ECO:0000313" key="2">
    <source>
        <dbReference type="EMBL" id="BAU88374.1"/>
    </source>
</evidence>